<dbReference type="PROSITE" id="PS50109">
    <property type="entry name" value="HIS_KIN"/>
    <property type="match status" value="1"/>
</dbReference>
<dbReference type="PANTHER" id="PTHR43711:SF1">
    <property type="entry name" value="HISTIDINE KINASE 1"/>
    <property type="match status" value="1"/>
</dbReference>
<evidence type="ECO:0000256" key="3">
    <source>
        <dbReference type="ARBA" id="ARBA00022553"/>
    </source>
</evidence>
<dbReference type="EC" id="2.7.13.3" evidence="2"/>
<dbReference type="AlphaFoldDB" id="A0A4P2QJ18"/>
<dbReference type="Gene3D" id="1.10.287.130">
    <property type="match status" value="1"/>
</dbReference>
<dbReference type="SUPFAM" id="SSF47384">
    <property type="entry name" value="Homodimeric domain of signal transducing histidine kinase"/>
    <property type="match status" value="1"/>
</dbReference>
<name>A0A4P2QJ18_SORCE</name>
<dbReference type="EMBL" id="CP012672">
    <property type="protein sequence ID" value="AUX29601.1"/>
    <property type="molecule type" value="Genomic_DNA"/>
</dbReference>
<dbReference type="InterPro" id="IPR050736">
    <property type="entry name" value="Sensor_HK_Regulatory"/>
</dbReference>
<dbReference type="Pfam" id="PF05227">
    <property type="entry name" value="CHASE3"/>
    <property type="match status" value="1"/>
</dbReference>
<dbReference type="InterPro" id="IPR007891">
    <property type="entry name" value="CHASE3"/>
</dbReference>
<dbReference type="PRINTS" id="PR00344">
    <property type="entry name" value="BCTRLSENSOR"/>
</dbReference>
<proteinExistence type="predicted"/>
<feature type="transmembrane region" description="Helical" evidence="8">
    <location>
        <begin position="188"/>
        <end position="206"/>
    </location>
</feature>
<dbReference type="CDD" id="cd16922">
    <property type="entry name" value="HATPase_EvgS-ArcB-TorS-like"/>
    <property type="match status" value="1"/>
</dbReference>
<dbReference type="InterPro" id="IPR004358">
    <property type="entry name" value="Sig_transdc_His_kin-like_C"/>
</dbReference>
<evidence type="ECO:0000256" key="8">
    <source>
        <dbReference type="SAM" id="Phobius"/>
    </source>
</evidence>
<reference evidence="10 11" key="1">
    <citation type="submission" date="2015-09" db="EMBL/GenBank/DDBJ databases">
        <title>Sorangium comparison.</title>
        <authorList>
            <person name="Zaburannyi N."/>
            <person name="Bunk B."/>
            <person name="Overmann J."/>
            <person name="Mueller R."/>
        </authorList>
    </citation>
    <scope>NUCLEOTIDE SEQUENCE [LARGE SCALE GENOMIC DNA]</scope>
    <source>
        <strain evidence="10 11">So ce836</strain>
    </source>
</reference>
<comment type="catalytic activity">
    <reaction evidence="1">
        <text>ATP + protein L-histidine = ADP + protein N-phospho-L-histidine.</text>
        <dbReference type="EC" id="2.7.13.3"/>
    </reaction>
</comment>
<evidence type="ECO:0000313" key="10">
    <source>
        <dbReference type="EMBL" id="AUX29601.1"/>
    </source>
</evidence>
<dbReference type="InterPro" id="IPR003661">
    <property type="entry name" value="HisK_dim/P_dom"/>
</dbReference>
<dbReference type="Gene3D" id="3.30.565.10">
    <property type="entry name" value="Histidine kinase-like ATPase, C-terminal domain"/>
    <property type="match status" value="1"/>
</dbReference>
<keyword evidence="6" id="KW-0902">Two-component regulatory system</keyword>
<keyword evidence="5 10" id="KW-0418">Kinase</keyword>
<sequence length="475" mass="52879">MPTRTRFEATARRGYAILTLLLAIGMAFSIRRFSSVADAQTQWLSAQERNITLVERLRWTTELIVSHGRGYLISGNRELLDEAEDAKARFRENIRALRAQSLSPTALQLVADVEAEAGRFFLFQRELFAARERTDDAGLIARRFDEELRPLRRALYRSLDSLVDHKEFAIEAAYAGERAERAQLVLRLYGLLVLLASAGLGIAWYFTKRLGNLYHQVREAREAARRAVAARDDLMGIVAHDLRNPLSAITLKAARLRRAADPEQVRQQAESIENVAKRMEQLIRTMLDAATMEASKFSVTPAPCAADDLLRETLELFGPLAESKQVRFEQSVNAPGLVIFAERGRVLQVLSNLVGNALKFTPQGGRVTLSIDREGRMARFAVVDMGQGIPREDLTSIFERFWKVEAYEERGTGLGLYIAKGIVDAHGGRIWVESEVGRGTRFYVALPLADPAAHRAPAAEEAPALPAESDPRAGG</sequence>
<protein>
    <recommendedName>
        <fullName evidence="2">histidine kinase</fullName>
        <ecNumber evidence="2">2.7.13.3</ecNumber>
    </recommendedName>
</protein>
<dbReference type="SUPFAM" id="SSF55874">
    <property type="entry name" value="ATPase domain of HSP90 chaperone/DNA topoisomerase II/histidine kinase"/>
    <property type="match status" value="1"/>
</dbReference>
<keyword evidence="8" id="KW-1133">Transmembrane helix</keyword>
<evidence type="ECO:0000256" key="6">
    <source>
        <dbReference type="ARBA" id="ARBA00023012"/>
    </source>
</evidence>
<dbReference type="InterPro" id="IPR003594">
    <property type="entry name" value="HATPase_dom"/>
</dbReference>
<dbReference type="SMART" id="SM00388">
    <property type="entry name" value="HisKA"/>
    <property type="match status" value="1"/>
</dbReference>
<evidence type="ECO:0000313" key="11">
    <source>
        <dbReference type="Proteomes" id="UP000295497"/>
    </source>
</evidence>
<dbReference type="RefSeq" id="WP_129573737.1">
    <property type="nucleotide sequence ID" value="NZ_CP012672.1"/>
</dbReference>
<dbReference type="Pfam" id="PF02518">
    <property type="entry name" value="HATPase_c"/>
    <property type="match status" value="1"/>
</dbReference>
<dbReference type="GO" id="GO:0000155">
    <property type="term" value="F:phosphorelay sensor kinase activity"/>
    <property type="evidence" value="ECO:0007669"/>
    <property type="project" value="InterPro"/>
</dbReference>
<dbReference type="SMART" id="SM00387">
    <property type="entry name" value="HATPase_c"/>
    <property type="match status" value="1"/>
</dbReference>
<dbReference type="PANTHER" id="PTHR43711">
    <property type="entry name" value="TWO-COMPONENT HISTIDINE KINASE"/>
    <property type="match status" value="1"/>
</dbReference>
<dbReference type="InterPro" id="IPR005467">
    <property type="entry name" value="His_kinase_dom"/>
</dbReference>
<evidence type="ECO:0000259" key="9">
    <source>
        <dbReference type="PROSITE" id="PS50109"/>
    </source>
</evidence>
<evidence type="ECO:0000256" key="4">
    <source>
        <dbReference type="ARBA" id="ARBA00022679"/>
    </source>
</evidence>
<keyword evidence="8" id="KW-0812">Transmembrane</keyword>
<gene>
    <name evidence="10" type="primary">resE</name>
    <name evidence="10" type="ORF">SOCE836_016920</name>
</gene>
<keyword evidence="4" id="KW-0808">Transferase</keyword>
<dbReference type="Pfam" id="PF00512">
    <property type="entry name" value="HisKA"/>
    <property type="match status" value="1"/>
</dbReference>
<feature type="domain" description="Histidine kinase" evidence="9">
    <location>
        <begin position="237"/>
        <end position="450"/>
    </location>
</feature>
<dbReference type="Proteomes" id="UP000295497">
    <property type="component" value="Chromosome"/>
</dbReference>
<keyword evidence="8" id="KW-0472">Membrane</keyword>
<dbReference type="FunFam" id="3.30.565.10:FF:000006">
    <property type="entry name" value="Sensor histidine kinase WalK"/>
    <property type="match status" value="1"/>
</dbReference>
<dbReference type="CDD" id="cd00082">
    <property type="entry name" value="HisKA"/>
    <property type="match status" value="1"/>
</dbReference>
<evidence type="ECO:0000256" key="2">
    <source>
        <dbReference type="ARBA" id="ARBA00012438"/>
    </source>
</evidence>
<dbReference type="InterPro" id="IPR036097">
    <property type="entry name" value="HisK_dim/P_sf"/>
</dbReference>
<feature type="compositionally biased region" description="Low complexity" evidence="7">
    <location>
        <begin position="455"/>
        <end position="468"/>
    </location>
</feature>
<evidence type="ECO:0000256" key="1">
    <source>
        <dbReference type="ARBA" id="ARBA00000085"/>
    </source>
</evidence>
<evidence type="ECO:0000256" key="7">
    <source>
        <dbReference type="SAM" id="MobiDB-lite"/>
    </source>
</evidence>
<accession>A0A4P2QJ18</accession>
<keyword evidence="3" id="KW-0597">Phosphoprotein</keyword>
<organism evidence="10 11">
    <name type="scientific">Sorangium cellulosum</name>
    <name type="common">Polyangium cellulosum</name>
    <dbReference type="NCBI Taxonomy" id="56"/>
    <lineage>
        <taxon>Bacteria</taxon>
        <taxon>Pseudomonadati</taxon>
        <taxon>Myxococcota</taxon>
        <taxon>Polyangia</taxon>
        <taxon>Polyangiales</taxon>
        <taxon>Polyangiaceae</taxon>
        <taxon>Sorangium</taxon>
    </lineage>
</organism>
<evidence type="ECO:0000256" key="5">
    <source>
        <dbReference type="ARBA" id="ARBA00022777"/>
    </source>
</evidence>
<feature type="region of interest" description="Disordered" evidence="7">
    <location>
        <begin position="455"/>
        <end position="475"/>
    </location>
</feature>
<dbReference type="InterPro" id="IPR036890">
    <property type="entry name" value="HATPase_C_sf"/>
</dbReference>